<accession>A0ABY4W535</accession>
<keyword evidence="1" id="KW-0812">Transmembrane</keyword>
<evidence type="ECO:0000256" key="1">
    <source>
        <dbReference type="SAM" id="Phobius"/>
    </source>
</evidence>
<evidence type="ECO:0000313" key="3">
    <source>
        <dbReference type="EMBL" id="USG62148.1"/>
    </source>
</evidence>
<proteinExistence type="predicted"/>
<keyword evidence="2" id="KW-0732">Signal</keyword>
<dbReference type="Proteomes" id="UP001056291">
    <property type="component" value="Chromosome"/>
</dbReference>
<dbReference type="EMBL" id="CP098747">
    <property type="protein sequence ID" value="USG62148.1"/>
    <property type="molecule type" value="Genomic_DNA"/>
</dbReference>
<protein>
    <submittedName>
        <fullName evidence="3">VPLPA-CTERM sorting domain-containing protein</fullName>
    </submittedName>
</protein>
<evidence type="ECO:0000256" key="2">
    <source>
        <dbReference type="SAM" id="SignalP"/>
    </source>
</evidence>
<keyword evidence="1" id="KW-1133">Transmembrane helix</keyword>
<feature type="chain" id="PRO_5046210854" evidence="2">
    <location>
        <begin position="21"/>
        <end position="206"/>
    </location>
</feature>
<organism evidence="3 4">
    <name type="scientific">Sneathiella marina</name>
    <dbReference type="NCBI Taxonomy" id="2950108"/>
    <lineage>
        <taxon>Bacteria</taxon>
        <taxon>Pseudomonadati</taxon>
        <taxon>Pseudomonadota</taxon>
        <taxon>Alphaproteobacteria</taxon>
        <taxon>Sneathiellales</taxon>
        <taxon>Sneathiellaceae</taxon>
        <taxon>Sneathiella</taxon>
    </lineage>
</organism>
<name>A0ABY4W535_9PROT</name>
<feature type="signal peptide" evidence="2">
    <location>
        <begin position="1"/>
        <end position="20"/>
    </location>
</feature>
<dbReference type="RefSeq" id="WP_251935741.1">
    <property type="nucleotide sequence ID" value="NZ_CP098747.1"/>
</dbReference>
<keyword evidence="4" id="KW-1185">Reference proteome</keyword>
<feature type="transmembrane region" description="Helical" evidence="1">
    <location>
        <begin position="179"/>
        <end position="199"/>
    </location>
</feature>
<gene>
    <name evidence="3" type="ORF">NBZ79_04055</name>
</gene>
<evidence type="ECO:0000313" key="4">
    <source>
        <dbReference type="Proteomes" id="UP001056291"/>
    </source>
</evidence>
<reference evidence="3" key="1">
    <citation type="submission" date="2022-06" db="EMBL/GenBank/DDBJ databases">
        <title>Sneathiella actinostolidae sp. nov., isolated from a sea anemonein the Western Pacific Ocean.</title>
        <authorList>
            <person name="Wei M.J."/>
        </authorList>
    </citation>
    <scope>NUCLEOTIDE SEQUENCE</scope>
    <source>
        <strain evidence="3">PHK-P5</strain>
    </source>
</reference>
<keyword evidence="1" id="KW-0472">Membrane</keyword>
<sequence length="206" mass="22280">MKLISAALAALLLFASPVEASTVFDLRDKGGWSNSFGFSEDGIGLSVYTGRQDGSGVTTNYYDWLYQSNGNGLGMYSSGNSKNREIDGKNANETMQFLFDTAVQLVSITFGKVDSNDDFDFYFDDGSGLTEQEDDIDIPNGGKFAFSDLWIGTLFGIGADGYDDNFTIKKIEVAAVTAIPLPTALSLFGAALLGIGYMARRRRTKV</sequence>